<dbReference type="InterPro" id="IPR028978">
    <property type="entry name" value="Chorismate_lyase_/UTRA_dom_sf"/>
</dbReference>
<dbReference type="PROSITE" id="PS50949">
    <property type="entry name" value="HTH_GNTR"/>
    <property type="match status" value="1"/>
</dbReference>
<dbReference type="Pfam" id="PF07702">
    <property type="entry name" value="UTRA"/>
    <property type="match status" value="1"/>
</dbReference>
<dbReference type="Proteomes" id="UP000068382">
    <property type="component" value="Unassembled WGS sequence"/>
</dbReference>
<dbReference type="SMART" id="SM00866">
    <property type="entry name" value="UTRA"/>
    <property type="match status" value="1"/>
</dbReference>
<reference evidence="5 6" key="1">
    <citation type="submission" date="2015-12" db="EMBL/GenBank/DDBJ databases">
        <title>Genome sequence of the marine Rhodobacteraceae strain O3.65, Candidatus Tritonibacter horizontis.</title>
        <authorList>
            <person name="Poehlein A."/>
            <person name="Giebel H.A."/>
            <person name="Voget S."/>
            <person name="Brinkhoff T."/>
        </authorList>
    </citation>
    <scope>NUCLEOTIDE SEQUENCE [LARGE SCALE GENOMIC DNA]</scope>
    <source>
        <strain evidence="5 6">O3.65</strain>
    </source>
</reference>
<protein>
    <submittedName>
        <fullName evidence="5">HTH-type transcriptional regulator GmuR</fullName>
    </submittedName>
</protein>
<accession>A0A132C1T5</accession>
<evidence type="ECO:0000313" key="6">
    <source>
        <dbReference type="Proteomes" id="UP000068382"/>
    </source>
</evidence>
<dbReference type="InterPro" id="IPR000524">
    <property type="entry name" value="Tscrpt_reg_HTH_GntR"/>
</dbReference>
<dbReference type="InterPro" id="IPR050679">
    <property type="entry name" value="Bact_HTH_transcr_reg"/>
</dbReference>
<dbReference type="GO" id="GO:0003677">
    <property type="term" value="F:DNA binding"/>
    <property type="evidence" value="ECO:0007669"/>
    <property type="project" value="UniProtKB-KW"/>
</dbReference>
<evidence type="ECO:0000256" key="3">
    <source>
        <dbReference type="ARBA" id="ARBA00023163"/>
    </source>
</evidence>
<dbReference type="InterPro" id="IPR036388">
    <property type="entry name" value="WH-like_DNA-bd_sf"/>
</dbReference>
<comment type="caution">
    <text evidence="5">The sequence shown here is derived from an EMBL/GenBank/DDBJ whole genome shotgun (WGS) entry which is preliminary data.</text>
</comment>
<evidence type="ECO:0000256" key="1">
    <source>
        <dbReference type="ARBA" id="ARBA00023015"/>
    </source>
</evidence>
<dbReference type="Gene3D" id="3.40.1410.10">
    <property type="entry name" value="Chorismate lyase-like"/>
    <property type="match status" value="1"/>
</dbReference>
<name>A0A132C1T5_9RHOB</name>
<dbReference type="GO" id="GO:0003700">
    <property type="term" value="F:DNA-binding transcription factor activity"/>
    <property type="evidence" value="ECO:0007669"/>
    <property type="project" value="InterPro"/>
</dbReference>
<dbReference type="GO" id="GO:0045892">
    <property type="term" value="P:negative regulation of DNA-templated transcription"/>
    <property type="evidence" value="ECO:0007669"/>
    <property type="project" value="TreeGrafter"/>
</dbReference>
<keyword evidence="1" id="KW-0805">Transcription regulation</keyword>
<evidence type="ECO:0000259" key="4">
    <source>
        <dbReference type="PROSITE" id="PS50949"/>
    </source>
</evidence>
<keyword evidence="3" id="KW-0804">Transcription</keyword>
<dbReference type="SMART" id="SM00345">
    <property type="entry name" value="HTH_GNTR"/>
    <property type="match status" value="1"/>
</dbReference>
<dbReference type="RefSeq" id="WP_131811165.1">
    <property type="nucleotide sequence ID" value="NZ_LPUY01000012.1"/>
</dbReference>
<dbReference type="PANTHER" id="PTHR44846">
    <property type="entry name" value="MANNOSYL-D-GLYCERATE TRANSPORT/METABOLISM SYSTEM REPRESSOR MNGR-RELATED"/>
    <property type="match status" value="1"/>
</dbReference>
<dbReference type="Pfam" id="PF00392">
    <property type="entry name" value="GntR"/>
    <property type="match status" value="1"/>
</dbReference>
<keyword evidence="6" id="KW-1185">Reference proteome</keyword>
<keyword evidence="2" id="KW-0238">DNA-binding</keyword>
<organism evidence="5 6">
    <name type="scientific">Tritonibacter horizontis</name>
    <dbReference type="NCBI Taxonomy" id="1768241"/>
    <lineage>
        <taxon>Bacteria</taxon>
        <taxon>Pseudomonadati</taxon>
        <taxon>Pseudomonadota</taxon>
        <taxon>Alphaproteobacteria</taxon>
        <taxon>Rhodobacterales</taxon>
        <taxon>Paracoccaceae</taxon>
        <taxon>Tritonibacter</taxon>
    </lineage>
</organism>
<dbReference type="PANTHER" id="PTHR44846:SF1">
    <property type="entry name" value="MANNOSYL-D-GLYCERATE TRANSPORT_METABOLISM SYSTEM REPRESSOR MNGR-RELATED"/>
    <property type="match status" value="1"/>
</dbReference>
<dbReference type="SUPFAM" id="SSF46785">
    <property type="entry name" value="Winged helix' DNA-binding domain"/>
    <property type="match status" value="1"/>
</dbReference>
<gene>
    <name evidence="5" type="primary">gmuR</name>
    <name evidence="5" type="ORF">TRIHO_04550</name>
</gene>
<dbReference type="EMBL" id="LPUY01000012">
    <property type="protein sequence ID" value="KUP94529.1"/>
    <property type="molecule type" value="Genomic_DNA"/>
</dbReference>
<dbReference type="AlphaFoldDB" id="A0A132C1T5"/>
<feature type="domain" description="HTH gntR-type" evidence="4">
    <location>
        <begin position="14"/>
        <end position="82"/>
    </location>
</feature>
<evidence type="ECO:0000313" key="5">
    <source>
        <dbReference type="EMBL" id="KUP94529.1"/>
    </source>
</evidence>
<dbReference type="SUPFAM" id="SSF64288">
    <property type="entry name" value="Chorismate lyase-like"/>
    <property type="match status" value="1"/>
</dbReference>
<evidence type="ECO:0000256" key="2">
    <source>
        <dbReference type="ARBA" id="ARBA00023125"/>
    </source>
</evidence>
<dbReference type="Gene3D" id="1.10.10.10">
    <property type="entry name" value="Winged helix-like DNA-binding domain superfamily/Winged helix DNA-binding domain"/>
    <property type="match status" value="1"/>
</dbReference>
<sequence>MAPRRGSSRKIGQVPLYEMVDGELRQRLLHKTYPPGSMIPSEMKLAAELGVSQGTVRRALNGLVDEGLLTRRQGLGTFVPEIEDRRSLFLFFNMIGHDGQHELPPAELISCDTGQATPAEAERLALSPGSPVRRLLRVRHLRGLPTIIERIVVSEAVLPGLGDEMSLPDHLFRHYERAYGKTVTSAEERLRAAAATVEDAQLLGIDPGTPLLEIDRVAYEFDRVPLEWRCSRCNTAAHDYLVDRR</sequence>
<dbReference type="InterPro" id="IPR011663">
    <property type="entry name" value="UTRA"/>
</dbReference>
<proteinExistence type="predicted"/>
<dbReference type="OrthoDB" id="9808698at2"/>
<dbReference type="InterPro" id="IPR036390">
    <property type="entry name" value="WH_DNA-bd_sf"/>
</dbReference>
<dbReference type="CDD" id="cd07377">
    <property type="entry name" value="WHTH_GntR"/>
    <property type="match status" value="1"/>
</dbReference>
<dbReference type="PRINTS" id="PR00035">
    <property type="entry name" value="HTHGNTR"/>
</dbReference>